<dbReference type="PROSITE" id="PS50929">
    <property type="entry name" value="ABC_TM1F"/>
    <property type="match status" value="2"/>
</dbReference>
<keyword evidence="4" id="KW-0677">Repeat</keyword>
<evidence type="ECO:0000256" key="3">
    <source>
        <dbReference type="ARBA" id="ARBA00022692"/>
    </source>
</evidence>
<dbReference type="PANTHER" id="PTHR24223">
    <property type="entry name" value="ATP-BINDING CASSETTE SUB-FAMILY C"/>
    <property type="match status" value="1"/>
</dbReference>
<dbReference type="SUPFAM" id="SSF52540">
    <property type="entry name" value="P-loop containing nucleoside triphosphate hydrolases"/>
    <property type="match status" value="1"/>
</dbReference>
<feature type="compositionally biased region" description="Basic and acidic residues" evidence="9">
    <location>
        <begin position="459"/>
        <end position="471"/>
    </location>
</feature>
<dbReference type="GO" id="GO:0016887">
    <property type="term" value="F:ATP hydrolysis activity"/>
    <property type="evidence" value="ECO:0007669"/>
    <property type="project" value="InterPro"/>
</dbReference>
<sequence length="1078" mass="120048">MSHDGDAPGQPAAHAAQVKVAGGATSSAVSLLAPPLPELEASLVSQLVFAWLTPLVKLGAQRPLELTDLYNIAPRDNPVGLAQRLKREWNARKQHTESWWALARSIWAIVWLEYSWVGVLMLVGNLCELALPVIYSWIIQFVGDEGLLYVGLVFAVSVTHLVFQQMTYFRAQRVLMNVSSMLSTLIYRKSLRLQRVSKGNAANVMNVDPSKVANLAWFAHRIWAHPLQLTLAVYLLYGWLGPAAFTSLVITVGVMPLKYFIYRGFLAADTKIMELKDERVKKITEILHVMKQINEVRAHEVTQLKKFSYLYACMMFLMMSMSTFISVGTFSVYVLLGNELTAHLIFPSLSIFASLSWIILQFPNMISRWSEAKISFDRLNKFLRRKELDKIATHQTPQLAASTRADEDGNNDDDEDDNNDGESVAMKNDENEARAMIKIVDGGFEWEKTQDDADEDEEERKKKEEKEKNEGDVLATTMATEKRAKRTPTSDDDDNDDVADGDEEDATLLTNMERGGLERDEGEGGDGGFQLHDINVEVKRGELVAVIGRVGSGKTSLLNSMLGEMKRAAGQLHLNASAVSYVSQRAWIRNATVKENIVFGQPLDMALYRDVIRVCALTEDLRILPAGDMTEIGEKGVNLSGGQKQRISLARAVYFSCLKPENSVILLDDVLSAVDAHVGQHIFHECLAGKMAGITRVFATHQLQYLPLVDRIYIMHDGTVQASGTYAELVARGVDFTRKKVNGDDDVDQAKEVNGPAGQLTDGDEIEGEAEAAEESEAAEKERKAKGKLIDDEERRTGAVEWRVYGQYLMGTGGIAFLMLMLAISLVFEGTEAFSRLWLAFWSSDAKADTTLHLSVYLGAAITSSLLAFSRQFLWTKGTLDCALQLHDRLLSAILRAPMTFFFTTPTGRIITRFSKDQGVVDQEIPDMVSDFFLCLFASLGTLLMICGVLPWFLLPVFPVIAVYWWIQQFYRKTSRELGRLESMTSSPIYAQYTETLEGLDTIRAFHCQPQLKRENARLLVDNLRAYFCLFTANRWLGARVEAVGTGIILIIAALCVATRGALSVGFVGLILALANNI</sequence>
<evidence type="ECO:0000256" key="1">
    <source>
        <dbReference type="ARBA" id="ARBA00004141"/>
    </source>
</evidence>
<evidence type="ECO:0000313" key="14">
    <source>
        <dbReference type="Proteomes" id="UP000011083"/>
    </source>
</evidence>
<evidence type="ECO:0000313" key="13">
    <source>
        <dbReference type="EMBL" id="ELR16068.1"/>
    </source>
</evidence>
<keyword evidence="2" id="KW-0813">Transport</keyword>
<dbReference type="CDD" id="cd18579">
    <property type="entry name" value="ABC_6TM_ABCC_D1"/>
    <property type="match status" value="1"/>
</dbReference>
<keyword evidence="14" id="KW-1185">Reference proteome</keyword>
<organism evidence="13 14">
    <name type="scientific">Acanthamoeba castellanii (strain ATCC 30010 / Neff)</name>
    <dbReference type="NCBI Taxonomy" id="1257118"/>
    <lineage>
        <taxon>Eukaryota</taxon>
        <taxon>Amoebozoa</taxon>
        <taxon>Discosea</taxon>
        <taxon>Longamoebia</taxon>
        <taxon>Centramoebida</taxon>
        <taxon>Acanthamoebidae</taxon>
        <taxon>Acanthamoeba</taxon>
    </lineage>
</organism>
<evidence type="ECO:0000256" key="2">
    <source>
        <dbReference type="ARBA" id="ARBA00022448"/>
    </source>
</evidence>
<evidence type="ECO:0000256" key="10">
    <source>
        <dbReference type="SAM" id="Phobius"/>
    </source>
</evidence>
<dbReference type="GO" id="GO:0016020">
    <property type="term" value="C:membrane"/>
    <property type="evidence" value="ECO:0007669"/>
    <property type="project" value="UniProtKB-SubCell"/>
</dbReference>
<evidence type="ECO:0000256" key="5">
    <source>
        <dbReference type="ARBA" id="ARBA00022741"/>
    </source>
</evidence>
<feature type="compositionally biased region" description="Acidic residues" evidence="9">
    <location>
        <begin position="490"/>
        <end position="506"/>
    </location>
</feature>
<evidence type="ECO:0000259" key="12">
    <source>
        <dbReference type="PROSITE" id="PS50929"/>
    </source>
</evidence>
<keyword evidence="6" id="KW-0067">ATP-binding</keyword>
<feature type="transmembrane region" description="Helical" evidence="10">
    <location>
        <begin position="342"/>
        <end position="360"/>
    </location>
</feature>
<evidence type="ECO:0000256" key="9">
    <source>
        <dbReference type="SAM" id="MobiDB-lite"/>
    </source>
</evidence>
<dbReference type="Pfam" id="PF00005">
    <property type="entry name" value="ABC_tran"/>
    <property type="match status" value="1"/>
</dbReference>
<proteinExistence type="predicted"/>
<dbReference type="Gene3D" id="1.20.1560.10">
    <property type="entry name" value="ABC transporter type 1, transmembrane domain"/>
    <property type="match status" value="2"/>
</dbReference>
<dbReference type="InterPro" id="IPR017871">
    <property type="entry name" value="ABC_transporter-like_CS"/>
</dbReference>
<dbReference type="OrthoDB" id="6500128at2759"/>
<evidence type="ECO:0000256" key="4">
    <source>
        <dbReference type="ARBA" id="ARBA00022737"/>
    </source>
</evidence>
<feature type="transmembrane region" description="Helical" evidence="10">
    <location>
        <begin position="309"/>
        <end position="336"/>
    </location>
</feature>
<dbReference type="FunFam" id="3.40.50.300:FF:000997">
    <property type="entry name" value="Multidrug resistance-associated protein 1"/>
    <property type="match status" value="1"/>
</dbReference>
<dbReference type="GeneID" id="14916659"/>
<dbReference type="CDD" id="cd03250">
    <property type="entry name" value="ABCC_MRP_domain1"/>
    <property type="match status" value="1"/>
</dbReference>
<feature type="domain" description="ABC transmembrane type-1" evidence="12">
    <location>
        <begin position="854"/>
        <end position="1078"/>
    </location>
</feature>
<keyword evidence="8 10" id="KW-0472">Membrane</keyword>
<feature type="transmembrane region" description="Helical" evidence="10">
    <location>
        <begin position="1048"/>
        <end position="1075"/>
    </location>
</feature>
<dbReference type="Gene3D" id="3.40.50.300">
    <property type="entry name" value="P-loop containing nucleotide triphosphate hydrolases"/>
    <property type="match status" value="1"/>
</dbReference>
<protein>
    <submittedName>
        <fullName evidence="13">ABC transporter, ATPbinding domain containing protein</fullName>
    </submittedName>
</protein>
<dbReference type="InterPro" id="IPR003593">
    <property type="entry name" value="AAA+_ATPase"/>
</dbReference>
<feature type="region of interest" description="Disordered" evidence="9">
    <location>
        <begin position="394"/>
        <end position="527"/>
    </location>
</feature>
<feature type="domain" description="ABC transporter" evidence="11">
    <location>
        <begin position="512"/>
        <end position="742"/>
    </location>
</feature>
<feature type="transmembrane region" description="Helical" evidence="10">
    <location>
        <begin position="851"/>
        <end position="869"/>
    </location>
</feature>
<dbReference type="SMART" id="SM00382">
    <property type="entry name" value="AAA"/>
    <property type="match status" value="1"/>
</dbReference>
<dbReference type="GO" id="GO:0140359">
    <property type="term" value="F:ABC-type transporter activity"/>
    <property type="evidence" value="ECO:0007669"/>
    <property type="project" value="InterPro"/>
</dbReference>
<accession>L8GTY6</accession>
<keyword evidence="3 10" id="KW-0812">Transmembrane</keyword>
<evidence type="ECO:0000259" key="11">
    <source>
        <dbReference type="PROSITE" id="PS50893"/>
    </source>
</evidence>
<name>L8GTY6_ACACF</name>
<keyword evidence="5" id="KW-0547">Nucleotide-binding</keyword>
<keyword evidence="7 10" id="KW-1133">Transmembrane helix</keyword>
<feature type="transmembrane region" description="Helical" evidence="10">
    <location>
        <begin position="243"/>
        <end position="261"/>
    </location>
</feature>
<dbReference type="SUPFAM" id="SSF90123">
    <property type="entry name" value="ABC transporter transmembrane region"/>
    <property type="match status" value="2"/>
</dbReference>
<dbReference type="InterPro" id="IPR003439">
    <property type="entry name" value="ABC_transporter-like_ATP-bd"/>
</dbReference>
<dbReference type="InterPro" id="IPR011527">
    <property type="entry name" value="ABC1_TM_dom"/>
</dbReference>
<dbReference type="InterPro" id="IPR036640">
    <property type="entry name" value="ABC1_TM_sf"/>
</dbReference>
<dbReference type="AlphaFoldDB" id="L8GTY6"/>
<gene>
    <name evidence="13" type="ORF">ACA1_224470</name>
</gene>
<feature type="transmembrane region" description="Helical" evidence="10">
    <location>
        <begin position="146"/>
        <end position="163"/>
    </location>
</feature>
<dbReference type="OMA" id="HARERHC"/>
<dbReference type="RefSeq" id="XP_004338081.1">
    <property type="nucleotide sequence ID" value="XM_004338033.1"/>
</dbReference>
<dbReference type="SMR" id="L8GTY6"/>
<dbReference type="KEGG" id="acan:ACA1_224470"/>
<feature type="transmembrane region" description="Helical" evidence="10">
    <location>
        <begin position="114"/>
        <end position="140"/>
    </location>
</feature>
<feature type="transmembrane region" description="Helical" evidence="10">
    <location>
        <begin position="805"/>
        <end position="828"/>
    </location>
</feature>
<dbReference type="InterPro" id="IPR050173">
    <property type="entry name" value="ABC_transporter_C-like"/>
</dbReference>
<dbReference type="PROSITE" id="PS00211">
    <property type="entry name" value="ABC_TRANSPORTER_1"/>
    <property type="match status" value="1"/>
</dbReference>
<dbReference type="EMBL" id="KB008010">
    <property type="protein sequence ID" value="ELR16068.1"/>
    <property type="molecule type" value="Genomic_DNA"/>
</dbReference>
<dbReference type="PROSITE" id="PS50893">
    <property type="entry name" value="ABC_TRANSPORTER_2"/>
    <property type="match status" value="1"/>
</dbReference>
<feature type="compositionally biased region" description="Acidic residues" evidence="9">
    <location>
        <begin position="408"/>
        <end position="420"/>
    </location>
</feature>
<evidence type="ECO:0000256" key="8">
    <source>
        <dbReference type="ARBA" id="ARBA00023136"/>
    </source>
</evidence>
<feature type="compositionally biased region" description="Basic and acidic residues" evidence="9">
    <location>
        <begin position="778"/>
        <end position="790"/>
    </location>
</feature>
<reference evidence="13 14" key="1">
    <citation type="journal article" date="2013" name="Genome Biol.">
        <title>Genome of Acanthamoeba castellanii highlights extensive lateral gene transfer and early evolution of tyrosine kinase signaling.</title>
        <authorList>
            <person name="Clarke M."/>
            <person name="Lohan A.J."/>
            <person name="Liu B."/>
            <person name="Lagkouvardos I."/>
            <person name="Roy S."/>
            <person name="Zafar N."/>
            <person name="Bertelli C."/>
            <person name="Schilde C."/>
            <person name="Kianianmomeni A."/>
            <person name="Burglin T.R."/>
            <person name="Frech C."/>
            <person name="Turcotte B."/>
            <person name="Kopec K.O."/>
            <person name="Synnott J.M."/>
            <person name="Choo C."/>
            <person name="Paponov I."/>
            <person name="Finkler A."/>
            <person name="Soon Heng Tan C."/>
            <person name="Hutchins A.P."/>
            <person name="Weinmeier T."/>
            <person name="Rattei T."/>
            <person name="Chu J.S."/>
            <person name="Gimenez G."/>
            <person name="Irimia M."/>
            <person name="Rigden D.J."/>
            <person name="Fitzpatrick D.A."/>
            <person name="Lorenzo-Morales J."/>
            <person name="Bateman A."/>
            <person name="Chiu C.H."/>
            <person name="Tang P."/>
            <person name="Hegemann P."/>
            <person name="Fromm H."/>
            <person name="Raoult D."/>
            <person name="Greub G."/>
            <person name="Miranda-Saavedra D."/>
            <person name="Chen N."/>
            <person name="Nash P."/>
            <person name="Ginger M.L."/>
            <person name="Horn M."/>
            <person name="Schaap P."/>
            <person name="Caler L."/>
            <person name="Loftus B."/>
        </authorList>
    </citation>
    <scope>NUCLEOTIDE SEQUENCE [LARGE SCALE GENOMIC DNA]</scope>
    <source>
        <strain evidence="13 14">Neff</strain>
    </source>
</reference>
<feature type="region of interest" description="Disordered" evidence="9">
    <location>
        <begin position="745"/>
        <end position="790"/>
    </location>
</feature>
<dbReference type="InterPro" id="IPR044726">
    <property type="entry name" value="ABCC_6TM_D2"/>
</dbReference>
<dbReference type="Pfam" id="PF00664">
    <property type="entry name" value="ABC_membrane"/>
    <property type="match status" value="1"/>
</dbReference>
<dbReference type="VEuPathDB" id="AmoebaDB:ACA1_224470"/>
<comment type="subcellular location">
    <subcellularLocation>
        <location evidence="1">Membrane</location>
        <topology evidence="1">Multi-pass membrane protein</topology>
    </subcellularLocation>
</comment>
<dbReference type="STRING" id="1257118.L8GTY6"/>
<evidence type="ECO:0000256" key="6">
    <source>
        <dbReference type="ARBA" id="ARBA00022840"/>
    </source>
</evidence>
<dbReference type="GO" id="GO:0005524">
    <property type="term" value="F:ATP binding"/>
    <property type="evidence" value="ECO:0007669"/>
    <property type="project" value="UniProtKB-KW"/>
</dbReference>
<feature type="compositionally biased region" description="Acidic residues" evidence="9">
    <location>
        <begin position="762"/>
        <end position="777"/>
    </location>
</feature>
<dbReference type="InterPro" id="IPR027417">
    <property type="entry name" value="P-loop_NTPase"/>
</dbReference>
<feature type="transmembrane region" description="Helical" evidence="10">
    <location>
        <begin position="934"/>
        <end position="967"/>
    </location>
</feature>
<dbReference type="Proteomes" id="UP000011083">
    <property type="component" value="Unassembled WGS sequence"/>
</dbReference>
<feature type="domain" description="ABC transmembrane type-1" evidence="12">
    <location>
        <begin position="116"/>
        <end position="371"/>
    </location>
</feature>
<dbReference type="FunFam" id="1.20.1560.10:FF:000013">
    <property type="entry name" value="ABC transporter C family member 2"/>
    <property type="match status" value="1"/>
</dbReference>
<dbReference type="InterPro" id="IPR044746">
    <property type="entry name" value="ABCC_6TM_D1"/>
</dbReference>
<evidence type="ECO:0000256" key="7">
    <source>
        <dbReference type="ARBA" id="ARBA00022989"/>
    </source>
</evidence>
<dbReference type="CDD" id="cd18580">
    <property type="entry name" value="ABC_6TM_ABCC_D2"/>
    <property type="match status" value="1"/>
</dbReference>